<dbReference type="Gene3D" id="3.30.200.20">
    <property type="entry name" value="Phosphorylase Kinase, domain 1"/>
    <property type="match status" value="1"/>
</dbReference>
<name>A0A5D0NG32_9ACTN</name>
<evidence type="ECO:0000256" key="6">
    <source>
        <dbReference type="ARBA" id="ARBA00022840"/>
    </source>
</evidence>
<evidence type="ECO:0000256" key="1">
    <source>
        <dbReference type="ARBA" id="ARBA00012513"/>
    </source>
</evidence>
<keyword evidence="5 11" id="KW-0418">Kinase</keyword>
<gene>
    <name evidence="11" type="ORF">FXF69_26440</name>
</gene>
<keyword evidence="12" id="KW-1185">Reference proteome</keyword>
<reference evidence="11 12" key="1">
    <citation type="submission" date="2019-08" db="EMBL/GenBank/DDBJ databases">
        <title>Actinomadura sp. nov. CYP1-5 isolated from mountain soil.</title>
        <authorList>
            <person name="Songsumanus A."/>
            <person name="Kuncharoen N."/>
            <person name="Kudo T."/>
            <person name="Yuki M."/>
            <person name="Igarashi Y."/>
            <person name="Tanasupawat S."/>
        </authorList>
    </citation>
    <scope>NUCLEOTIDE SEQUENCE [LARGE SCALE GENOMIC DNA]</scope>
    <source>
        <strain evidence="11 12">JCM 14158</strain>
    </source>
</reference>
<dbReference type="PANTHER" id="PTHR24363:SF0">
    <property type="entry name" value="SERINE_THREONINE KINASE LIKE DOMAIN CONTAINING 1"/>
    <property type="match status" value="1"/>
</dbReference>
<protein>
    <recommendedName>
        <fullName evidence="1">non-specific serine/threonine protein kinase</fullName>
        <ecNumber evidence="1">2.7.11.1</ecNumber>
    </recommendedName>
</protein>
<dbReference type="InterPro" id="IPR031634">
    <property type="entry name" value="PknG_rubred"/>
</dbReference>
<dbReference type="InterPro" id="IPR000719">
    <property type="entry name" value="Prot_kinase_dom"/>
</dbReference>
<dbReference type="GO" id="GO:0004674">
    <property type="term" value="F:protein serine/threonine kinase activity"/>
    <property type="evidence" value="ECO:0007669"/>
    <property type="project" value="UniProtKB-KW"/>
</dbReference>
<dbReference type="Pfam" id="PF00069">
    <property type="entry name" value="Pkinase"/>
    <property type="match status" value="1"/>
</dbReference>
<dbReference type="SUPFAM" id="SSF48452">
    <property type="entry name" value="TPR-like"/>
    <property type="match status" value="1"/>
</dbReference>
<dbReference type="Pfam" id="PF16919">
    <property type="entry name" value="PknG_rubred"/>
    <property type="match status" value="1"/>
</dbReference>
<dbReference type="Gene3D" id="1.25.40.10">
    <property type="entry name" value="Tetratricopeptide repeat domain"/>
    <property type="match status" value="1"/>
</dbReference>
<comment type="catalytic activity">
    <reaction evidence="7">
        <text>L-threonyl-[protein] + ATP = O-phospho-L-threonyl-[protein] + ADP + H(+)</text>
        <dbReference type="Rhea" id="RHEA:46608"/>
        <dbReference type="Rhea" id="RHEA-COMP:11060"/>
        <dbReference type="Rhea" id="RHEA-COMP:11605"/>
        <dbReference type="ChEBI" id="CHEBI:15378"/>
        <dbReference type="ChEBI" id="CHEBI:30013"/>
        <dbReference type="ChEBI" id="CHEBI:30616"/>
        <dbReference type="ChEBI" id="CHEBI:61977"/>
        <dbReference type="ChEBI" id="CHEBI:456216"/>
        <dbReference type="EC" id="2.7.11.1"/>
    </reaction>
</comment>
<keyword evidence="3" id="KW-0808">Transferase</keyword>
<dbReference type="InterPro" id="IPR031636">
    <property type="entry name" value="PknG_TPR"/>
</dbReference>
<comment type="catalytic activity">
    <reaction evidence="8">
        <text>L-seryl-[protein] + ATP = O-phospho-L-seryl-[protein] + ADP + H(+)</text>
        <dbReference type="Rhea" id="RHEA:17989"/>
        <dbReference type="Rhea" id="RHEA-COMP:9863"/>
        <dbReference type="Rhea" id="RHEA-COMP:11604"/>
        <dbReference type="ChEBI" id="CHEBI:15378"/>
        <dbReference type="ChEBI" id="CHEBI:29999"/>
        <dbReference type="ChEBI" id="CHEBI:30616"/>
        <dbReference type="ChEBI" id="CHEBI:83421"/>
        <dbReference type="ChEBI" id="CHEBI:456216"/>
        <dbReference type="EC" id="2.7.11.1"/>
    </reaction>
</comment>
<evidence type="ECO:0000256" key="9">
    <source>
        <dbReference type="SAM" id="MobiDB-lite"/>
    </source>
</evidence>
<evidence type="ECO:0000256" key="3">
    <source>
        <dbReference type="ARBA" id="ARBA00022679"/>
    </source>
</evidence>
<feature type="domain" description="Protein kinase" evidence="10">
    <location>
        <begin position="242"/>
        <end position="518"/>
    </location>
</feature>
<evidence type="ECO:0000259" key="10">
    <source>
        <dbReference type="PROSITE" id="PS50011"/>
    </source>
</evidence>
<dbReference type="SUPFAM" id="SSF56112">
    <property type="entry name" value="Protein kinase-like (PK-like)"/>
    <property type="match status" value="1"/>
</dbReference>
<keyword evidence="6" id="KW-0067">ATP-binding</keyword>
<evidence type="ECO:0000256" key="4">
    <source>
        <dbReference type="ARBA" id="ARBA00022741"/>
    </source>
</evidence>
<feature type="region of interest" description="Disordered" evidence="9">
    <location>
        <begin position="123"/>
        <end position="167"/>
    </location>
</feature>
<organism evidence="11 12">
    <name type="scientific">Actinomadura chibensis</name>
    <dbReference type="NCBI Taxonomy" id="392828"/>
    <lineage>
        <taxon>Bacteria</taxon>
        <taxon>Bacillati</taxon>
        <taxon>Actinomycetota</taxon>
        <taxon>Actinomycetes</taxon>
        <taxon>Streptosporangiales</taxon>
        <taxon>Thermomonosporaceae</taxon>
        <taxon>Actinomadura</taxon>
    </lineage>
</organism>
<dbReference type="PROSITE" id="PS50011">
    <property type="entry name" value="PROTEIN_KINASE_DOM"/>
    <property type="match status" value="1"/>
</dbReference>
<dbReference type="Proteomes" id="UP000323380">
    <property type="component" value="Unassembled WGS sequence"/>
</dbReference>
<dbReference type="PANTHER" id="PTHR24363">
    <property type="entry name" value="SERINE/THREONINE PROTEIN KINASE"/>
    <property type="match status" value="1"/>
</dbReference>
<evidence type="ECO:0000256" key="5">
    <source>
        <dbReference type="ARBA" id="ARBA00022777"/>
    </source>
</evidence>
<feature type="compositionally biased region" description="Low complexity" evidence="9">
    <location>
        <begin position="136"/>
        <end position="167"/>
    </location>
</feature>
<comment type="caution">
    <text evidence="11">The sequence shown here is derived from an EMBL/GenBank/DDBJ whole genome shotgun (WGS) entry which is preliminary data.</text>
</comment>
<dbReference type="EC" id="2.7.11.1" evidence="1"/>
<sequence>MSQCAEPGCGGTVEGGYCVLCGVAASPSPQPRPGPRPGACAQPGCTGTIVDGYCDVCGNPPAAAPPPQAAPPAARPAAPPVASVPAPRPPVTVPDDACRMAGCTGTIMDGYCDVCGSPPAHTSLTSRAGGSGSRGSTGSRGTSGSTRTGSSRTGSSRSSGRRGLLGAGLVEVPRVPYRDPSTAVMSDPQVAEGKRFCSNCDEPVGRGRAGRPGRTDGFCPKCGTKFSFTPKLRPGDMVGGQYGVLGCLAHGGLGWIYLAKDHNVSDRWVVLKGLLDSGDADAMAAAAAERAFLAEVEHPNIVKIYNFVQHDGDGYIVMEYVGGQSLKDILLQQPQPQGEKHLPLAQAIAYGLEVLRAFDYLHAQGLVYCDFKPDNVIQSEEQLRLIDLGGVRRLDDPDGAIYGTVGYQAPEIADDGPSVSSDLYTVGRALAVLSFPFRGFTRTYAHALPPRSEIPVLRRFESFDRFLRRATHEDPAARFQDAAEMSEQLTGVLREVLAAEDGTPRPAPSVLFGPERFATRTAGGEPETAESALPPFPPPVAAAALPVPLVDGADPAAAFVSGLGALEPAQAAEAAQRAPDRTAEVRFALARAKIELGAAGEADALLDELATERPGDWRIDWYRAVGLLAQGRTAEAEPRFDRLYGLLPGEAAPKLALAYCRERTAPHDAVRLYETVWRTDQSYINAAFGLARVHLAAGDQGAAVAALDSVPKISIRYVPAQVAAVATAVRGRDPGTLTAAELVAAGARLGALDLDADRRDRLAAEVLEAALDWLVHAGDGASRAAADGVRGGALLGAPLAETPLRRLLESTYRELARRTRDRDEARRLVDSANAVRPRTLL</sequence>
<dbReference type="InterPro" id="IPR011990">
    <property type="entry name" value="TPR-like_helical_dom_sf"/>
</dbReference>
<dbReference type="GO" id="GO:0005524">
    <property type="term" value="F:ATP binding"/>
    <property type="evidence" value="ECO:0007669"/>
    <property type="project" value="UniProtKB-KW"/>
</dbReference>
<evidence type="ECO:0000256" key="8">
    <source>
        <dbReference type="ARBA" id="ARBA00048679"/>
    </source>
</evidence>
<dbReference type="AlphaFoldDB" id="A0A5D0NG32"/>
<dbReference type="STRING" id="1220554.GCA_001552135_00170"/>
<dbReference type="CDD" id="cd14014">
    <property type="entry name" value="STKc_PknB_like"/>
    <property type="match status" value="1"/>
</dbReference>
<feature type="region of interest" description="Disordered" evidence="9">
    <location>
        <begin position="64"/>
        <end position="93"/>
    </location>
</feature>
<evidence type="ECO:0000313" key="11">
    <source>
        <dbReference type="EMBL" id="TYB43364.1"/>
    </source>
</evidence>
<dbReference type="EMBL" id="VSFG01000006">
    <property type="protein sequence ID" value="TYB43364.1"/>
    <property type="molecule type" value="Genomic_DNA"/>
</dbReference>
<accession>A0A5D0NG32</accession>
<dbReference type="InterPro" id="IPR011009">
    <property type="entry name" value="Kinase-like_dom_sf"/>
</dbReference>
<evidence type="ECO:0000313" key="12">
    <source>
        <dbReference type="Proteomes" id="UP000323380"/>
    </source>
</evidence>
<proteinExistence type="predicted"/>
<feature type="compositionally biased region" description="Pro residues" evidence="9">
    <location>
        <begin position="64"/>
        <end position="79"/>
    </location>
</feature>
<keyword evidence="4" id="KW-0547">Nucleotide-binding</keyword>
<dbReference type="Gene3D" id="1.10.510.10">
    <property type="entry name" value="Transferase(Phosphotransferase) domain 1"/>
    <property type="match status" value="1"/>
</dbReference>
<dbReference type="FunFam" id="1.10.510.10:FF:000306">
    <property type="entry name" value="Serine/threonine protein kinase"/>
    <property type="match status" value="1"/>
</dbReference>
<dbReference type="Pfam" id="PF16918">
    <property type="entry name" value="PknG_TPR"/>
    <property type="match status" value="1"/>
</dbReference>
<keyword evidence="2" id="KW-0723">Serine/threonine-protein kinase</keyword>
<evidence type="ECO:0000256" key="2">
    <source>
        <dbReference type="ARBA" id="ARBA00022527"/>
    </source>
</evidence>
<evidence type="ECO:0000256" key="7">
    <source>
        <dbReference type="ARBA" id="ARBA00047899"/>
    </source>
</evidence>
<dbReference type="FunFam" id="3.30.200.20:FF:000205">
    <property type="entry name" value="Serine/threonine protein kinase"/>
    <property type="match status" value="1"/>
</dbReference>